<keyword evidence="9" id="KW-1185">Reference proteome</keyword>
<evidence type="ECO:0000256" key="5">
    <source>
        <dbReference type="ARBA" id="ARBA00022490"/>
    </source>
</evidence>
<feature type="domain" description="Rab3GAP catalytic subunit conserved" evidence="7">
    <location>
        <begin position="620"/>
        <end position="782"/>
    </location>
</feature>
<dbReference type="Proteomes" id="UP000007350">
    <property type="component" value="Unassembled WGS sequence"/>
</dbReference>
<proteinExistence type="inferred from homology"/>
<protein>
    <recommendedName>
        <fullName evidence="3">Rab3 GTPase-activating protein catalytic subunit</fullName>
    </recommendedName>
</protein>
<comment type="subcellular location">
    <subcellularLocation>
        <location evidence="1">Cytoplasm</location>
    </subcellularLocation>
</comment>
<dbReference type="InterPro" id="IPR026147">
    <property type="entry name" value="Rab3GAP1_conserved"/>
</dbReference>
<dbReference type="GO" id="GO:0005096">
    <property type="term" value="F:GTPase activator activity"/>
    <property type="evidence" value="ECO:0007669"/>
    <property type="project" value="UniProtKB-KW"/>
</dbReference>
<dbReference type="GO" id="GO:0005737">
    <property type="term" value="C:cytoplasm"/>
    <property type="evidence" value="ECO:0007669"/>
    <property type="project" value="UniProtKB-SubCell"/>
</dbReference>
<gene>
    <name evidence="8" type="ORF">MOQ_005033</name>
</gene>
<dbReference type="AlphaFoldDB" id="K2M801"/>
<evidence type="ECO:0000256" key="4">
    <source>
        <dbReference type="ARBA" id="ARBA00022468"/>
    </source>
</evidence>
<evidence type="ECO:0000256" key="2">
    <source>
        <dbReference type="ARBA" id="ARBA00008856"/>
    </source>
</evidence>
<comment type="caution">
    <text evidence="8">The sequence shown here is derived from an EMBL/GenBank/DDBJ whole genome shotgun (WGS) entry which is preliminary data.</text>
</comment>
<dbReference type="EMBL" id="AHKC01011035">
    <property type="protein sequence ID" value="EKF31133.1"/>
    <property type="molecule type" value="Genomic_DNA"/>
</dbReference>
<keyword evidence="5" id="KW-0963">Cytoplasm</keyword>
<reference evidence="8 9" key="1">
    <citation type="journal article" date="2012" name="BMC Genomics">
        <title>Comparative genomic analysis of human infective Trypanosoma cruzi lineages with the bat-restricted subspecies T. cruzi marinkellei.</title>
        <authorList>
            <person name="Franzen O."/>
            <person name="Talavera-Lopez C."/>
            <person name="Ochaya S."/>
            <person name="Butler C.E."/>
            <person name="Messenger L.A."/>
            <person name="Lewis M.D."/>
            <person name="Llewellyn M.S."/>
            <person name="Marinkelle C.J."/>
            <person name="Tyler K.M."/>
            <person name="Miles M.A."/>
            <person name="Andersson B."/>
        </authorList>
    </citation>
    <scope>NUCLEOTIDE SEQUENCE [LARGE SCALE GENOMIC DNA]</scope>
    <source>
        <strain evidence="8 9">B7</strain>
    </source>
</reference>
<feature type="region of interest" description="Disordered" evidence="6">
    <location>
        <begin position="592"/>
        <end position="613"/>
    </location>
</feature>
<evidence type="ECO:0000256" key="1">
    <source>
        <dbReference type="ARBA" id="ARBA00004496"/>
    </source>
</evidence>
<evidence type="ECO:0000256" key="3">
    <source>
        <dbReference type="ARBA" id="ARBA00015817"/>
    </source>
</evidence>
<evidence type="ECO:0000259" key="7">
    <source>
        <dbReference type="Pfam" id="PF13890"/>
    </source>
</evidence>
<dbReference type="PANTHER" id="PTHR21422:SF9">
    <property type="entry name" value="RAB3 GTPASE-ACTIVATING PROTEIN CATALYTIC SUBUNIT"/>
    <property type="match status" value="1"/>
</dbReference>
<dbReference type="Pfam" id="PF13890">
    <property type="entry name" value="Rab3-GTPase_cat"/>
    <property type="match status" value="1"/>
</dbReference>
<sequence length="1000" mass="112724">MSSRGEDENEEETPLEIEDYSCNTHFEEVVGEIERYLVEEFSKRQELQRFLANPLHPPHHHSHDERDMAARNSNDGVGEMVFGRSFFILPEGGYGRGIRNTDDEGIAVEIHVQHGFCEHGKRPQIQKLHPIARLFALPLFFLARGTTTAPSYRASESSFYLSLLTTAVGRVLRGPLSLRFDGDPSCLPSPFFYANGMAPCFVSVGDHYQLAFKGVAPPVMMNHAKCNTTEPWTLQQLIAQPVVKCRFHCSAYPHPPEWCQRVSDQLDMFQLQIGPQSRVQTDVFDGICVSLQRTFRLNVPRRFLENHYAEIEPSSYADVKARSSTLLWHDILELENETMLLSAGPTNFPFGTGTAPLRGIDFCFQWNQLLDTEAHDGGRQNSNLNPFAPEGMVLQNKLIIRAMAILKKECELNHTACKSLSEYVYMVMEHVTPSESVREMEGYSETLTCIADDIVFGHKIGLARQKALIDRLTRHEGKSGKVKMDIRHVYFPGSLLCRFAYACANQIHNLDDVFPLWLLVVEHLGDLLESKGERRQALEELIGIIGIPDVEEIDHGLPLLVQKLQLLSYCARRMLCESKSVTVKQPADGWDDDMDDLASHSRGEASVADGEGSGDGFLISGKCLITNGEPLVEPKAFPTPPCTSDVMMMKAQELQNLGTESAGQHTRAWIQSEGLFNDMCLFLYFNRAQEGRVVRFPDFVQWHSPRDFIPPLCDSKEKQNDDDDNDDAYLSERMRRHSNAENGLVNIWWPLWERATPRSPEEIMAQSFVPHEQARLIIRWMEKELSATELLIETVHANFSNSLHRILSHRCMEGNREIAAYAQCKNENIARSIKAVMQMDDSAPLDNEGIRTIYCSAIRQIGEIETCLCAALAIERMLGASHGINDAAPLPTGEPCTSMGQLIATLASPIAKEEEEEEEEEDGHNELALVEASLNWNLWQRGGIANRFTEDDQNPVTMRLRATCMAERPLNTTACFQQMFAEMDETGVFRVALALTDEVL</sequence>
<accession>K2M801</accession>
<evidence type="ECO:0000256" key="6">
    <source>
        <dbReference type="SAM" id="MobiDB-lite"/>
    </source>
</evidence>
<comment type="similarity">
    <text evidence="2">Belongs to the Rab3-GAP catalytic subunit family.</text>
</comment>
<evidence type="ECO:0000313" key="9">
    <source>
        <dbReference type="Proteomes" id="UP000007350"/>
    </source>
</evidence>
<dbReference type="InterPro" id="IPR045700">
    <property type="entry name" value="Rab3GAP1"/>
</dbReference>
<name>K2M801_TRYCR</name>
<dbReference type="PANTHER" id="PTHR21422">
    <property type="entry name" value="RAB3 GTPASE-ACTIVATING PROTEIN CATALYTIC SUBUNIT"/>
    <property type="match status" value="1"/>
</dbReference>
<dbReference type="OrthoDB" id="17346at2759"/>
<keyword evidence="4" id="KW-0343">GTPase activation</keyword>
<organism evidence="8 9">
    <name type="scientific">Trypanosoma cruzi marinkellei</name>
    <dbReference type="NCBI Taxonomy" id="85056"/>
    <lineage>
        <taxon>Eukaryota</taxon>
        <taxon>Discoba</taxon>
        <taxon>Euglenozoa</taxon>
        <taxon>Kinetoplastea</taxon>
        <taxon>Metakinetoplastina</taxon>
        <taxon>Trypanosomatida</taxon>
        <taxon>Trypanosomatidae</taxon>
        <taxon>Trypanosoma</taxon>
        <taxon>Schizotrypanum</taxon>
    </lineage>
</organism>
<evidence type="ECO:0000313" key="8">
    <source>
        <dbReference type="EMBL" id="EKF31133.1"/>
    </source>
</evidence>